<dbReference type="InterPro" id="IPR038690">
    <property type="entry name" value="NusG_2_sf"/>
</dbReference>
<name>A0A1F5FFZ9_9BACT</name>
<proteinExistence type="predicted"/>
<dbReference type="EMBL" id="MFAF01000034">
    <property type="protein sequence ID" value="OGD78493.1"/>
    <property type="molecule type" value="Genomic_DNA"/>
</dbReference>
<evidence type="ECO:0000313" key="2">
    <source>
        <dbReference type="EMBL" id="OGD78493.1"/>
    </source>
</evidence>
<feature type="chain" id="PRO_5009518604" evidence="1">
    <location>
        <begin position="22"/>
        <end position="119"/>
    </location>
</feature>
<keyword evidence="1" id="KW-0732">Signal</keyword>
<organism evidence="2 3">
    <name type="scientific">Candidatus Coatesbacteria bacterium RBG_13_66_14</name>
    <dbReference type="NCBI Taxonomy" id="1817816"/>
    <lineage>
        <taxon>Bacteria</taxon>
        <taxon>Candidatus Coatesiibacteriota</taxon>
    </lineage>
</organism>
<dbReference type="Gene3D" id="2.60.320.10">
    <property type="entry name" value="N-utilization substance G protein NusG, insert domain"/>
    <property type="match status" value="1"/>
</dbReference>
<dbReference type="Pfam" id="PF07009">
    <property type="entry name" value="NusG_II"/>
    <property type="match status" value="1"/>
</dbReference>
<sequence length="119" mass="12519">MARWRLKPLDIPLAVALSAAAAIPWMLPEEPGATAVVTYPGGEIRVGLDEERTLVLEGPVGETVVRIEGGRAWVESSDCPQKLCVKMGGIDKAGEAVWCVPNGVGVRIEGEGGVDAVTR</sequence>
<protein>
    <submittedName>
        <fullName evidence="2">Uncharacterized protein</fullName>
    </submittedName>
</protein>
<evidence type="ECO:0000313" key="3">
    <source>
        <dbReference type="Proteomes" id="UP000177187"/>
    </source>
</evidence>
<feature type="signal peptide" evidence="1">
    <location>
        <begin position="1"/>
        <end position="21"/>
    </location>
</feature>
<dbReference type="STRING" id="1817816.A2Y64_09445"/>
<gene>
    <name evidence="2" type="ORF">A2Y64_09445</name>
</gene>
<reference evidence="2 3" key="1">
    <citation type="journal article" date="2016" name="Nat. Commun.">
        <title>Thousands of microbial genomes shed light on interconnected biogeochemical processes in an aquifer system.</title>
        <authorList>
            <person name="Anantharaman K."/>
            <person name="Brown C.T."/>
            <person name="Hug L.A."/>
            <person name="Sharon I."/>
            <person name="Castelle C.J."/>
            <person name="Probst A.J."/>
            <person name="Thomas B.C."/>
            <person name="Singh A."/>
            <person name="Wilkins M.J."/>
            <person name="Karaoz U."/>
            <person name="Brodie E.L."/>
            <person name="Williams K.H."/>
            <person name="Hubbard S.S."/>
            <person name="Banfield J.F."/>
        </authorList>
    </citation>
    <scope>NUCLEOTIDE SEQUENCE [LARGE SCALE GENOMIC DNA]</scope>
</reference>
<dbReference type="Proteomes" id="UP000177187">
    <property type="component" value="Unassembled WGS sequence"/>
</dbReference>
<comment type="caution">
    <text evidence="2">The sequence shown here is derived from an EMBL/GenBank/DDBJ whole genome shotgun (WGS) entry which is preliminary data.</text>
</comment>
<evidence type="ECO:0000256" key="1">
    <source>
        <dbReference type="SAM" id="SignalP"/>
    </source>
</evidence>
<dbReference type="AlphaFoldDB" id="A0A1F5FFZ9"/>
<accession>A0A1F5FFZ9</accession>